<feature type="region of interest" description="Disordered" evidence="1">
    <location>
        <begin position="1"/>
        <end position="66"/>
    </location>
</feature>
<name>A0A0J9UQV6_DROSI</name>
<dbReference type="Proteomes" id="UP000035880">
    <property type="component" value="Chromosome 3L"/>
</dbReference>
<feature type="compositionally biased region" description="Basic residues" evidence="1">
    <location>
        <begin position="1"/>
        <end position="12"/>
    </location>
</feature>
<reference evidence="2 3" key="1">
    <citation type="journal article" date="2013" name="Genome Res.">
        <title>A second-generation assembly of the Drosophila simulans genome provides new insights into patterns of lineage-specific divergence.</title>
        <authorList>
            <person name="Hu T.T."/>
            <person name="Eisen M.B."/>
            <person name="Thornton K.R."/>
            <person name="Andolfatto P."/>
        </authorList>
    </citation>
    <scope>NUCLEOTIDE SEQUENCE [LARGE SCALE GENOMIC DNA]</scope>
    <source>
        <strain evidence="3">w501</strain>
    </source>
</reference>
<proteinExistence type="predicted"/>
<dbReference type="KEGG" id="dsi:Dsimw501_GD26905"/>
<sequence length="88" mass="10169">MTATKQQRRPMHRAVNNEQRLVPHHGILSLSFVRSTKSQKPNQTKNRLARDQKPGPRANTKLPRLQNKQVIYFKKESRTHTSLSPSDA</sequence>
<gene>
    <name evidence="2" type="primary">Dsim\GD26905</name>
    <name evidence="2" type="ORF">Dsimw501_GD26905</name>
</gene>
<dbReference type="OrthoDB" id="8053516at2759"/>
<dbReference type="AlphaFoldDB" id="A0A0J9UQV6"/>
<accession>A0A0J9UQV6</accession>
<evidence type="ECO:0000313" key="3">
    <source>
        <dbReference type="Proteomes" id="UP000035880"/>
    </source>
</evidence>
<evidence type="ECO:0000313" key="2">
    <source>
        <dbReference type="EMBL" id="KMZ00986.1"/>
    </source>
</evidence>
<feature type="compositionally biased region" description="Polar residues" evidence="1">
    <location>
        <begin position="32"/>
        <end position="46"/>
    </location>
</feature>
<dbReference type="Bgee" id="FBgn0268195">
    <property type="expression patterns" value="Expressed in female reproductive system and 2 other cell types or tissues"/>
</dbReference>
<protein>
    <submittedName>
        <fullName evidence="2">Uncharacterized protein</fullName>
    </submittedName>
</protein>
<dbReference type="EMBL" id="CM002912">
    <property type="protein sequence ID" value="KMZ00986.1"/>
    <property type="molecule type" value="Genomic_DNA"/>
</dbReference>
<evidence type="ECO:0000256" key="1">
    <source>
        <dbReference type="SAM" id="MobiDB-lite"/>
    </source>
</evidence>
<organism evidence="2 3">
    <name type="scientific">Drosophila simulans</name>
    <name type="common">Fruit fly</name>
    <dbReference type="NCBI Taxonomy" id="7240"/>
    <lineage>
        <taxon>Eukaryota</taxon>
        <taxon>Metazoa</taxon>
        <taxon>Ecdysozoa</taxon>
        <taxon>Arthropoda</taxon>
        <taxon>Hexapoda</taxon>
        <taxon>Insecta</taxon>
        <taxon>Pterygota</taxon>
        <taxon>Neoptera</taxon>
        <taxon>Endopterygota</taxon>
        <taxon>Diptera</taxon>
        <taxon>Brachycera</taxon>
        <taxon>Muscomorpha</taxon>
        <taxon>Ephydroidea</taxon>
        <taxon>Drosophilidae</taxon>
        <taxon>Drosophila</taxon>
        <taxon>Sophophora</taxon>
    </lineage>
</organism>